<reference evidence="1 2" key="1">
    <citation type="submission" date="2015-01" db="EMBL/GenBank/DDBJ databases">
        <title>Evolution of Trichinella species and genotypes.</title>
        <authorList>
            <person name="Korhonen P.K."/>
            <person name="Edoardo P."/>
            <person name="Giuseppe L.R."/>
            <person name="Gasser R.B."/>
        </authorList>
    </citation>
    <scope>NUCLEOTIDE SEQUENCE [LARGE SCALE GENOMIC DNA]</scope>
    <source>
        <strain evidence="1">ISS1029</strain>
    </source>
</reference>
<comment type="caution">
    <text evidence="1">The sequence shown here is derived from an EMBL/GenBank/DDBJ whole genome shotgun (WGS) entry which is preliminary data.</text>
</comment>
<dbReference type="AlphaFoldDB" id="A0A0V1H9E3"/>
<gene>
    <name evidence="1" type="ORF">T11_17478</name>
</gene>
<evidence type="ECO:0000313" key="1">
    <source>
        <dbReference type="EMBL" id="KRZ07147.1"/>
    </source>
</evidence>
<name>A0A0V1H9E3_9BILA</name>
<dbReference type="Proteomes" id="UP000055024">
    <property type="component" value="Unassembled WGS sequence"/>
</dbReference>
<organism evidence="1 2">
    <name type="scientific">Trichinella zimbabwensis</name>
    <dbReference type="NCBI Taxonomy" id="268475"/>
    <lineage>
        <taxon>Eukaryota</taxon>
        <taxon>Metazoa</taxon>
        <taxon>Ecdysozoa</taxon>
        <taxon>Nematoda</taxon>
        <taxon>Enoplea</taxon>
        <taxon>Dorylaimia</taxon>
        <taxon>Trichinellida</taxon>
        <taxon>Trichinellidae</taxon>
        <taxon>Trichinella</taxon>
    </lineage>
</organism>
<dbReference type="EMBL" id="JYDP01000107">
    <property type="protein sequence ID" value="KRZ07147.1"/>
    <property type="molecule type" value="Genomic_DNA"/>
</dbReference>
<evidence type="ECO:0000313" key="2">
    <source>
        <dbReference type="Proteomes" id="UP000055024"/>
    </source>
</evidence>
<protein>
    <submittedName>
        <fullName evidence="1">Uncharacterized protein</fullName>
    </submittedName>
</protein>
<sequence length="94" mass="10610">MTKQRWTQSRPILITYDYTFLDGCARLSRLISGANTPGNDHLRKHKVACLDVNATVVQITKKSTLITVLTLMQRLFSDMIQGPDESVHPSQNHS</sequence>
<proteinExistence type="predicted"/>
<accession>A0A0V1H9E3</accession>
<keyword evidence="2" id="KW-1185">Reference proteome</keyword>